<dbReference type="Pfam" id="PF09515">
    <property type="entry name" value="Thia_YuaJ"/>
    <property type="match status" value="1"/>
</dbReference>
<reference evidence="2 3" key="1">
    <citation type="submission" date="2020-01" db="EMBL/GenBank/DDBJ databases">
        <title>A novel Bacillus sp. from Pasinler.</title>
        <authorList>
            <person name="Adiguzel A."/>
            <person name="Ay H."/>
            <person name="Baltaci M.O."/>
        </authorList>
    </citation>
    <scope>NUCLEOTIDE SEQUENCE [LARGE SCALE GENOMIC DNA]</scope>
    <source>
        <strain evidence="2 3">P1</strain>
    </source>
</reference>
<keyword evidence="1" id="KW-0812">Transmembrane</keyword>
<keyword evidence="1" id="KW-1133">Transmembrane helix</keyword>
<protein>
    <submittedName>
        <fullName evidence="2">Energy-coupled thiamine transporter ThiT</fullName>
    </submittedName>
</protein>
<dbReference type="NCBIfam" id="TIGR02357">
    <property type="entry name" value="ECF_ThiT_YuaJ"/>
    <property type="match status" value="1"/>
</dbReference>
<sequence>VFILSFRWGLKYGLMSGFLWGLLQVIFGDAYILHWFQFIVEYFVAFAFVGFAGIFMRQIQENFAKGNKGKGFMYVTLATFVGSFARYLIHYIAGIVFWGSYAPEGQPVWMYSLVVNGPAGLGSFLFCLIVLILLISVSPRILTESRKKSNYIPIK</sequence>
<evidence type="ECO:0000313" key="3">
    <source>
        <dbReference type="Proteomes" id="UP000743899"/>
    </source>
</evidence>
<dbReference type="EMBL" id="JAACYS010000106">
    <property type="protein sequence ID" value="NCU19017.1"/>
    <property type="molecule type" value="Genomic_DNA"/>
</dbReference>
<feature type="transmembrane region" description="Helical" evidence="1">
    <location>
        <begin position="12"/>
        <end position="33"/>
    </location>
</feature>
<accession>A0ABX0A6D0</accession>
<feature type="transmembrane region" description="Helical" evidence="1">
    <location>
        <begin position="119"/>
        <end position="138"/>
    </location>
</feature>
<dbReference type="Gene3D" id="1.10.1760.20">
    <property type="match status" value="1"/>
</dbReference>
<keyword evidence="1" id="KW-0472">Membrane</keyword>
<organism evidence="2 3">
    <name type="scientific">Pallidibacillus pasinlerensis</name>
    <dbReference type="NCBI Taxonomy" id="2703818"/>
    <lineage>
        <taxon>Bacteria</taxon>
        <taxon>Bacillati</taxon>
        <taxon>Bacillota</taxon>
        <taxon>Bacilli</taxon>
        <taxon>Bacillales</taxon>
        <taxon>Bacillaceae</taxon>
        <taxon>Pallidibacillus</taxon>
    </lineage>
</organism>
<comment type="caution">
    <text evidence="2">The sequence shown here is derived from an EMBL/GenBank/DDBJ whole genome shotgun (WGS) entry which is preliminary data.</text>
</comment>
<feature type="transmembrane region" description="Helical" evidence="1">
    <location>
        <begin position="71"/>
        <end position="99"/>
    </location>
</feature>
<feature type="non-terminal residue" evidence="2">
    <location>
        <position position="1"/>
    </location>
</feature>
<feature type="transmembrane region" description="Helical" evidence="1">
    <location>
        <begin position="39"/>
        <end position="59"/>
    </location>
</feature>
<keyword evidence="3" id="KW-1185">Reference proteome</keyword>
<dbReference type="RefSeq" id="WP_161921839.1">
    <property type="nucleotide sequence ID" value="NZ_JAACYS010000106.1"/>
</dbReference>
<gene>
    <name evidence="2" type="primary">thiT</name>
    <name evidence="2" type="ORF">GW534_15210</name>
</gene>
<dbReference type="InterPro" id="IPR012651">
    <property type="entry name" value="Thia_Transptr_ThiT"/>
</dbReference>
<name>A0ABX0A6D0_9BACI</name>
<dbReference type="Proteomes" id="UP000743899">
    <property type="component" value="Unassembled WGS sequence"/>
</dbReference>
<evidence type="ECO:0000256" key="1">
    <source>
        <dbReference type="SAM" id="Phobius"/>
    </source>
</evidence>
<proteinExistence type="predicted"/>
<evidence type="ECO:0000313" key="2">
    <source>
        <dbReference type="EMBL" id="NCU19017.1"/>
    </source>
</evidence>